<gene>
    <name evidence="1" type="ORF">NCS57_01366700</name>
</gene>
<comment type="caution">
    <text evidence="1">The sequence shown here is derived from an EMBL/GenBank/DDBJ whole genome shotgun (WGS) entry which is preliminary data.</text>
</comment>
<evidence type="ECO:0000313" key="2">
    <source>
        <dbReference type="Proteomes" id="UP001065298"/>
    </source>
</evidence>
<organism evidence="1 2">
    <name type="scientific">Fusarium keratoplasticum</name>
    <dbReference type="NCBI Taxonomy" id="1328300"/>
    <lineage>
        <taxon>Eukaryota</taxon>
        <taxon>Fungi</taxon>
        <taxon>Dikarya</taxon>
        <taxon>Ascomycota</taxon>
        <taxon>Pezizomycotina</taxon>
        <taxon>Sordariomycetes</taxon>
        <taxon>Hypocreomycetidae</taxon>
        <taxon>Hypocreales</taxon>
        <taxon>Nectriaceae</taxon>
        <taxon>Fusarium</taxon>
        <taxon>Fusarium solani species complex</taxon>
    </lineage>
</organism>
<reference evidence="1" key="1">
    <citation type="submission" date="2022-06" db="EMBL/GenBank/DDBJ databases">
        <title>Fusarium solani species complex genomes reveal bases of compartmentalisation and animal pathogenesis.</title>
        <authorList>
            <person name="Tsai I.J."/>
        </authorList>
    </citation>
    <scope>NUCLEOTIDE SEQUENCE</scope>
    <source>
        <strain evidence="1">Fu6.1</strain>
    </source>
</reference>
<dbReference type="Proteomes" id="UP001065298">
    <property type="component" value="Chromosome 12"/>
</dbReference>
<protein>
    <submittedName>
        <fullName evidence="1">Uncharacterized protein</fullName>
    </submittedName>
</protein>
<dbReference type="EMBL" id="CM046514">
    <property type="protein sequence ID" value="KAI8650335.1"/>
    <property type="molecule type" value="Genomic_DNA"/>
</dbReference>
<name>A0ACC0QDB0_9HYPO</name>
<accession>A0ACC0QDB0</accession>
<sequence>MHPHEHNGFCKRCFDVGSVNAQGGHDMASEWPVDKCHRHDSEGFDLLDPPYEAVKDLDVLEGIGHTGMTISIIPALTQSEKHDSQSRLQEIQSKAATGSTLSKVACGSSIATLPEDSGSGSIAERTFFNFKTLEEAGEMALIHNTAADDHDKTTYSKATNEDPTQTRDFVHELASDIYGKLGPTINPEDWPLLSRTLPDLLKALAIKIGSSGNSQAHRDIMYLIHKEHQNIVDKFQNLIICPLEDAEVPICADVDNMSLRDKMDLWDQMLSVDEDKTSHGELFQNKADNDSSTAASFMYKKMVLESKGYDWLIQSLKTELLLERDETASLSDGTSIRRQILSMLPSGDISKRICPTNHHVVFRIPTPSINHLRSDRIVVTSSSCNLQLTRISTYVDQTWPLFGRKVLSVISFLGNTFQGWGRRTSWFSTVLGDETELLTFAGRSHSLVSLVGPSYSIAEVGEQIAWLVAATSEYSSSGDGGVILGIPSISMTGTFHCNSYPATWASFESLQPLSSTISNTGAFVAVEIEVLGSKKLLQGKPAAFWGRLLGYSSGPPIIQRYPTARRREGCPGLELSYDMLQVARSTGFGQSTALKESFAALVLAGASKGVFYWHEPHSCRCSTELFLEAHGDSIPSQPPSDALKGARHVICDCELYMETEGDTTPSASTSTSSTSLTGVILSVSSDSVNIIQQDRVGPGFCFFKNVLQHIVKGYLRQAPSDGATFVGNAKALPSGTHSSTSNGDSSRQSMPYKRRRENKHSRGDEDENNLQPRKRLKGPPSHSLEKPRFLACPFWKLDPNKHWECFLKKLTTVSYVKQHLSRRHTPALYCQTCFAIFDDEALLESHILSRSCERDPLESLEGISTIQSRKLSQKSKGTTEEQWYAIWDILFPSESRPLSIYIDSDQSADFVLLREFSQREGVSILHDRIRATGRILRPDVPEQEVRDILRQALDSFFDYYRMNVAPVPAEPPQTRSRTSGDSRPQGVMADNRSTDSGVILTSHSSHGSRADDQAITSMPEDNNAGTPAIEAIESATQAQTDPVGSLQVLEAFNTDVSEDWGILRETESVFGGANLDELYDRLIVQGGMAELDGGLDAET</sequence>
<proteinExistence type="predicted"/>
<evidence type="ECO:0000313" key="1">
    <source>
        <dbReference type="EMBL" id="KAI8650335.1"/>
    </source>
</evidence>
<keyword evidence="2" id="KW-1185">Reference proteome</keyword>